<feature type="compositionally biased region" description="Polar residues" evidence="1">
    <location>
        <begin position="1184"/>
        <end position="1203"/>
    </location>
</feature>
<comment type="caution">
    <text evidence="2">The sequence shown here is derived from an EMBL/GenBank/DDBJ whole genome shotgun (WGS) entry which is preliminary data.</text>
</comment>
<feature type="compositionally biased region" description="Basic and acidic residues" evidence="1">
    <location>
        <begin position="875"/>
        <end position="888"/>
    </location>
</feature>
<dbReference type="Proteomes" id="UP000316759">
    <property type="component" value="Unassembled WGS sequence"/>
</dbReference>
<feature type="region of interest" description="Disordered" evidence="1">
    <location>
        <begin position="755"/>
        <end position="778"/>
    </location>
</feature>
<evidence type="ECO:0000256" key="1">
    <source>
        <dbReference type="SAM" id="MobiDB-lite"/>
    </source>
</evidence>
<feature type="region of interest" description="Disordered" evidence="1">
    <location>
        <begin position="999"/>
        <end position="1061"/>
    </location>
</feature>
<evidence type="ECO:0000313" key="2">
    <source>
        <dbReference type="EMBL" id="TPP39781.1"/>
    </source>
</evidence>
<feature type="region of interest" description="Disordered" evidence="1">
    <location>
        <begin position="1182"/>
        <end position="1203"/>
    </location>
</feature>
<gene>
    <name evidence="2" type="ORF">FGIG_09861</name>
</gene>
<sequence length="1203" mass="133013">MSLQTEISLSRTILIVTLPEIWVCSSAYCLLFGDAIRMLCCVDAMSSVQILDSVLAHCASTYCMVDSRFVCLQTQNTRVSLSPLQSIGSFKLTVIPCPKFSALHELLRLALENMPLTMDLISCARLNHMISMCRSLVRYGQNSPLMRGLPRANLPYVCQLVTEAFRSITEQLDPQILAAVLIPCLHREPDAVELDHPDSAVPADLISYLSPFWWRVLGTALRNPNHILGLGVLTRSFQLVYRQLFHNSSLSVDQSDTPLFFSFCHRLSGLHRHVSSCLSHLRDTYASLVSAGSCLSARVRLSRLDECDDSASLKLEQGRARLFASAQAARNNVARILRNEIIPYLRVLFEECEQYTHMLNRFVVDSQLMGPFLSDTPYLCSPECRRISLTIKQSLITLERQCSIQLTSLGVVPRSYNTPSAFYQIAIRMHNFLEKQLANFLVSFQTSLFHVSHSLKSSLRAIDNTWLSAFACLDGEHVLVDSRAASDVQLLASKLQEQYDLIETFIRNHHNISIPMFYDKMSSIQSLLMKTGLNRTQIDGTHLLLGRVRIPYGSKNKPEDVRALDTLRNTVSVPDWPPTPVNKVPTLETNHVNQTSSNSPVSNCVSSHKQPLPVVIMRRSVAPTVYVVPPRPGTDGSDVLPVSAPKKSSWYVVSSKPATETQVIRSRNNPGSLNMNSTPPEYSSLLDVATTSSGSTAGTKRVCIRLSHEQHTLAGSTEIIEQRPFKRGLDISTKMPFIRAVRMDRRRLGRLKRRMKISHSSCIQNRSRRSGQPEDMSSVDLCSHNSDENSRHLLTDEAVTICSSDDEDRNPQKNSAIAVNSAENSPGRIEGATMPPPADLSGTKLNLVEKNLQRSDVHFDVLRTDVVINNSTRDGTVEPHNHTEHAESGKQQPTVSFLPDRSLEPGALDRSGTDTFDMNISSALVTTGSFVWNSSERPVPVSPPIVQDKPHANQDGVDCIDVENARFQSRPFSSNTQSVLETEDLQTSPLAIGCNHYSSTNESDATRADSSCDITENDPERTKATGPNNLDSRNLETEQNSTDFDSVSRIPNSVNPRSSAFPDSVENCHLDVPEADVSASKCCYSPTTTAGFPSTVETDHVRVQSVKVQPSTDFRNNTHMNDSDSFISPGSLSALPDTHHSTRIGILLERVTAELSELAPWFDKYDNSQCPAPGPITAAALGQISPQSTAPTLSSIDLTSEDC</sequence>
<accession>A0A504WT65</accession>
<feature type="region of interest" description="Disordered" evidence="1">
    <location>
        <begin position="872"/>
        <end position="911"/>
    </location>
</feature>
<proteinExistence type="predicted"/>
<dbReference type="AlphaFoldDB" id="A0A504WT65"/>
<organism evidence="2 3">
    <name type="scientific">Fasciola gigantica</name>
    <name type="common">Giant liver fluke</name>
    <dbReference type="NCBI Taxonomy" id="46835"/>
    <lineage>
        <taxon>Eukaryota</taxon>
        <taxon>Metazoa</taxon>
        <taxon>Spiralia</taxon>
        <taxon>Lophotrochozoa</taxon>
        <taxon>Platyhelminthes</taxon>
        <taxon>Trematoda</taxon>
        <taxon>Digenea</taxon>
        <taxon>Plagiorchiida</taxon>
        <taxon>Echinostomata</taxon>
        <taxon>Echinostomatoidea</taxon>
        <taxon>Fasciolidae</taxon>
        <taxon>Fasciola</taxon>
    </lineage>
</organism>
<feature type="compositionally biased region" description="Polar residues" evidence="1">
    <location>
        <begin position="999"/>
        <end position="1014"/>
    </location>
</feature>
<dbReference type="EMBL" id="SUNJ01015764">
    <property type="protein sequence ID" value="TPP39781.1"/>
    <property type="molecule type" value="Genomic_DNA"/>
</dbReference>
<reference evidence="2 3" key="1">
    <citation type="submission" date="2019-04" db="EMBL/GenBank/DDBJ databases">
        <title>Annotation for the trematode Fasciola gigantica.</title>
        <authorList>
            <person name="Choi Y.-J."/>
        </authorList>
    </citation>
    <scope>NUCLEOTIDE SEQUENCE [LARGE SCALE GENOMIC DNA]</scope>
    <source>
        <strain evidence="2">Uganda_cow_1</strain>
    </source>
</reference>
<keyword evidence="3" id="KW-1185">Reference proteome</keyword>
<evidence type="ECO:0000313" key="3">
    <source>
        <dbReference type="Proteomes" id="UP000316759"/>
    </source>
</evidence>
<protein>
    <submittedName>
        <fullName evidence="2">Uncharacterized protein</fullName>
    </submittedName>
</protein>
<dbReference type="OrthoDB" id="6228672at2759"/>
<feature type="compositionally biased region" description="Polar residues" evidence="1">
    <location>
        <begin position="1025"/>
        <end position="1058"/>
    </location>
</feature>
<name>A0A504WT65_FASGI</name>